<dbReference type="InterPro" id="IPR039251">
    <property type="entry name" value="OXLD1"/>
</dbReference>
<dbReference type="InterPro" id="IPR019180">
    <property type="entry name" value="Oxidoreductase-like_N"/>
</dbReference>
<dbReference type="OrthoDB" id="5797329at2"/>
<dbReference type="Proteomes" id="UP000321248">
    <property type="component" value="Unassembled WGS sequence"/>
</dbReference>
<evidence type="ECO:0000256" key="1">
    <source>
        <dbReference type="SAM" id="MobiDB-lite"/>
    </source>
</evidence>
<dbReference type="EMBL" id="VRTS01000003">
    <property type="protein sequence ID" value="TXK64360.1"/>
    <property type="molecule type" value="Genomic_DNA"/>
</dbReference>
<reference evidence="3 4" key="1">
    <citation type="submission" date="2019-08" db="EMBL/GenBank/DDBJ databases">
        <authorList>
            <person name="Karlyshev A.V."/>
        </authorList>
    </citation>
    <scope>NUCLEOTIDE SEQUENCE [LARGE SCALE GENOMIC DNA]</scope>
    <source>
        <strain evidence="3 4">Alg18-2.2</strain>
    </source>
</reference>
<dbReference type="PANTHER" id="PTHR21193:SF3">
    <property type="entry name" value="OXIDOREDUCTASE-LIKE DOMAIN-CONTAINING PROTEIN 1"/>
    <property type="match status" value="1"/>
</dbReference>
<evidence type="ECO:0000259" key="2">
    <source>
        <dbReference type="Pfam" id="PF09791"/>
    </source>
</evidence>
<evidence type="ECO:0000313" key="4">
    <source>
        <dbReference type="Proteomes" id="UP000321248"/>
    </source>
</evidence>
<evidence type="ECO:0000313" key="3">
    <source>
        <dbReference type="EMBL" id="TXK64360.1"/>
    </source>
</evidence>
<organism evidence="3 4">
    <name type="scientific">Alkalisalibacterium limincola</name>
    <dbReference type="NCBI Taxonomy" id="2699169"/>
    <lineage>
        <taxon>Bacteria</taxon>
        <taxon>Pseudomonadati</taxon>
        <taxon>Pseudomonadota</taxon>
        <taxon>Gammaproteobacteria</taxon>
        <taxon>Lysobacterales</taxon>
        <taxon>Lysobacteraceae</taxon>
        <taxon>Alkalisalibacterium</taxon>
    </lineage>
</organism>
<comment type="caution">
    <text evidence="3">The sequence shown here is derived from an EMBL/GenBank/DDBJ whole genome shotgun (WGS) entry which is preliminary data.</text>
</comment>
<accession>A0A5C8KVL8</accession>
<dbReference type="Pfam" id="PF09791">
    <property type="entry name" value="Oxidored-like"/>
    <property type="match status" value="1"/>
</dbReference>
<dbReference type="PANTHER" id="PTHR21193">
    <property type="entry name" value="OXIDOREDUCTASE-LIKE DOMAIN-CONTAINING PROTEIN 1"/>
    <property type="match status" value="1"/>
</dbReference>
<name>A0A5C8KVL8_9GAMM</name>
<protein>
    <submittedName>
        <fullName evidence="3">Oxidoreductase-like protein</fullName>
    </submittedName>
</protein>
<feature type="domain" description="Oxidoreductase-like" evidence="2">
    <location>
        <begin position="22"/>
        <end position="62"/>
    </location>
</feature>
<proteinExistence type="predicted"/>
<dbReference type="AlphaFoldDB" id="A0A5C8KVL8"/>
<gene>
    <name evidence="3" type="ORF">FU658_05525</name>
</gene>
<feature type="region of interest" description="Disordered" evidence="1">
    <location>
        <begin position="1"/>
        <end position="33"/>
    </location>
</feature>
<sequence>MPSPIPSDRRVSAEGPAGNDPRPEPPEKPLPSDCCEGGCDPCVHDTYQEALEHYARELARWRERHPHADA</sequence>
<keyword evidence="4" id="KW-1185">Reference proteome</keyword>